<evidence type="ECO:0000313" key="10">
    <source>
        <dbReference type="EMBL" id="POR46638.1"/>
    </source>
</evidence>
<evidence type="ECO:0000256" key="2">
    <source>
        <dbReference type="ARBA" id="ARBA00005204"/>
    </source>
</evidence>
<organism evidence="10 11">
    <name type="scientific">Bosea psychrotolerans</name>
    <dbReference type="NCBI Taxonomy" id="1871628"/>
    <lineage>
        <taxon>Bacteria</taxon>
        <taxon>Pseudomonadati</taxon>
        <taxon>Pseudomonadota</taxon>
        <taxon>Alphaproteobacteria</taxon>
        <taxon>Hyphomicrobiales</taxon>
        <taxon>Boseaceae</taxon>
        <taxon>Bosea</taxon>
    </lineage>
</organism>
<dbReference type="UniPathway" id="UPA00031">
    <property type="reaction ID" value="UER00007"/>
</dbReference>
<keyword evidence="5 9" id="KW-0547">Nucleotide-binding</keyword>
<comment type="subcellular location">
    <subcellularLocation>
        <location evidence="9">Cytoplasm</location>
    </subcellularLocation>
</comment>
<dbReference type="InterPro" id="IPR021130">
    <property type="entry name" value="PRib-ATP_PPHydrolase-like"/>
</dbReference>
<comment type="pathway">
    <text evidence="2 9">Amino-acid biosynthesis; L-histidine biosynthesis; L-histidine from 5-phospho-alpha-D-ribose 1-diphosphate: step 2/9.</text>
</comment>
<protein>
    <recommendedName>
        <fullName evidence="9">Phosphoribosyl-ATP pyrophosphatase</fullName>
        <shortName evidence="9">PRA-PH</shortName>
        <ecNumber evidence="9">3.6.1.31</ecNumber>
    </recommendedName>
</protein>
<dbReference type="AlphaFoldDB" id="A0A2S4LW08"/>
<dbReference type="HAMAP" id="MF_01020">
    <property type="entry name" value="HisE"/>
    <property type="match status" value="1"/>
</dbReference>
<comment type="similarity">
    <text evidence="3 9">Belongs to the PRA-PH family.</text>
</comment>
<dbReference type="Pfam" id="PF01503">
    <property type="entry name" value="PRA-PH"/>
    <property type="match status" value="1"/>
</dbReference>
<evidence type="ECO:0000256" key="9">
    <source>
        <dbReference type="HAMAP-Rule" id="MF_01020"/>
    </source>
</evidence>
<keyword evidence="4 9" id="KW-0028">Amino-acid biosynthesis</keyword>
<dbReference type="Proteomes" id="UP000236919">
    <property type="component" value="Unassembled WGS sequence"/>
</dbReference>
<dbReference type="PANTHER" id="PTHR42945">
    <property type="entry name" value="HISTIDINE BIOSYNTHESIS BIFUNCTIONAL PROTEIN"/>
    <property type="match status" value="1"/>
</dbReference>
<comment type="caution">
    <text evidence="10">The sequence shown here is derived from an EMBL/GenBank/DDBJ whole genome shotgun (WGS) entry which is preliminary data.</text>
</comment>
<comment type="catalytic activity">
    <reaction evidence="1 9">
        <text>1-(5-phospho-beta-D-ribosyl)-ATP + H2O = 1-(5-phospho-beta-D-ribosyl)-5'-AMP + diphosphate + H(+)</text>
        <dbReference type="Rhea" id="RHEA:22828"/>
        <dbReference type="ChEBI" id="CHEBI:15377"/>
        <dbReference type="ChEBI" id="CHEBI:15378"/>
        <dbReference type="ChEBI" id="CHEBI:33019"/>
        <dbReference type="ChEBI" id="CHEBI:59457"/>
        <dbReference type="ChEBI" id="CHEBI:73183"/>
        <dbReference type="EC" id="3.6.1.31"/>
    </reaction>
</comment>
<keyword evidence="6 9" id="KW-0378">Hydrolase</keyword>
<evidence type="ECO:0000256" key="8">
    <source>
        <dbReference type="ARBA" id="ARBA00023102"/>
    </source>
</evidence>
<dbReference type="GO" id="GO:0005737">
    <property type="term" value="C:cytoplasm"/>
    <property type="evidence" value="ECO:0007669"/>
    <property type="project" value="UniProtKB-SubCell"/>
</dbReference>
<dbReference type="CDD" id="cd11534">
    <property type="entry name" value="NTP-PPase_HisIE_like"/>
    <property type="match status" value="1"/>
</dbReference>
<dbReference type="EC" id="3.6.1.31" evidence="9"/>
<evidence type="ECO:0000313" key="11">
    <source>
        <dbReference type="Proteomes" id="UP000236919"/>
    </source>
</evidence>
<keyword evidence="11" id="KW-1185">Reference proteome</keyword>
<evidence type="ECO:0000256" key="1">
    <source>
        <dbReference type="ARBA" id="ARBA00001460"/>
    </source>
</evidence>
<dbReference type="EMBL" id="PQFZ01000023">
    <property type="protein sequence ID" value="POR46638.1"/>
    <property type="molecule type" value="Genomic_DNA"/>
</dbReference>
<keyword evidence="8 9" id="KW-0368">Histidine biosynthesis</keyword>
<dbReference type="SUPFAM" id="SSF101386">
    <property type="entry name" value="all-alpha NTP pyrophosphatases"/>
    <property type="match status" value="1"/>
</dbReference>
<evidence type="ECO:0000256" key="7">
    <source>
        <dbReference type="ARBA" id="ARBA00022840"/>
    </source>
</evidence>
<proteinExistence type="inferred from homology"/>
<keyword evidence="7 9" id="KW-0067">ATP-binding</keyword>
<dbReference type="NCBIfam" id="TIGR03188">
    <property type="entry name" value="histidine_hisI"/>
    <property type="match status" value="1"/>
</dbReference>
<dbReference type="GO" id="GO:0005524">
    <property type="term" value="F:ATP binding"/>
    <property type="evidence" value="ECO:0007669"/>
    <property type="project" value="UniProtKB-KW"/>
</dbReference>
<dbReference type="Gene3D" id="1.10.287.1080">
    <property type="entry name" value="MazG-like"/>
    <property type="match status" value="1"/>
</dbReference>
<evidence type="ECO:0000256" key="3">
    <source>
        <dbReference type="ARBA" id="ARBA00009392"/>
    </source>
</evidence>
<evidence type="ECO:0000256" key="5">
    <source>
        <dbReference type="ARBA" id="ARBA00022741"/>
    </source>
</evidence>
<reference evidence="10 11" key="1">
    <citation type="submission" date="2018-01" db="EMBL/GenBank/DDBJ databases">
        <title>Genomic Encyclopedia of Type Strains, Phase III (KMG-III): the genomes of soil and plant-associated and newly described type strains.</title>
        <authorList>
            <person name="Whitman W."/>
        </authorList>
    </citation>
    <scope>NUCLEOTIDE SEQUENCE [LARGE SCALE GENOMIC DNA]</scope>
    <source>
        <strain evidence="10 11">1131</strain>
    </source>
</reference>
<evidence type="ECO:0000256" key="6">
    <source>
        <dbReference type="ARBA" id="ARBA00022801"/>
    </source>
</evidence>
<accession>A0A2S4LW08</accession>
<gene>
    <name evidence="9" type="primary">hisE</name>
    <name evidence="10" type="ORF">CYD53_12335</name>
</gene>
<dbReference type="GO" id="GO:0004636">
    <property type="term" value="F:phosphoribosyl-ATP diphosphatase activity"/>
    <property type="evidence" value="ECO:0007669"/>
    <property type="project" value="UniProtKB-UniRule"/>
</dbReference>
<dbReference type="GO" id="GO:0000105">
    <property type="term" value="P:L-histidine biosynthetic process"/>
    <property type="evidence" value="ECO:0007669"/>
    <property type="project" value="UniProtKB-UniRule"/>
</dbReference>
<sequence>MIRLSGLLRHGCHETLMRRGDALGMVDSVSRLHAAVLAARSRDPAFSRTAKLLGEGMPKMAKKVAEEAVEVGLEAVQGDRRRTILESADLIYNLVVLWSEIGIAPDDVWREIDRREQLYGIAEKLPKGRPIKLAQRIDAG</sequence>
<dbReference type="PANTHER" id="PTHR42945:SF1">
    <property type="entry name" value="HISTIDINE BIOSYNTHESIS BIFUNCTIONAL PROTEIN HIS7"/>
    <property type="match status" value="1"/>
</dbReference>
<evidence type="ECO:0000256" key="4">
    <source>
        <dbReference type="ARBA" id="ARBA00022605"/>
    </source>
</evidence>
<dbReference type="InterPro" id="IPR008179">
    <property type="entry name" value="HisE"/>
</dbReference>
<name>A0A2S4LW08_9HYPH</name>
<keyword evidence="9" id="KW-0963">Cytoplasm</keyword>